<dbReference type="RefSeq" id="WP_073360480.1">
    <property type="nucleotide sequence ID" value="NZ_FNTL01000004.1"/>
</dbReference>
<keyword evidence="2" id="KW-0813">Transport</keyword>
<evidence type="ECO:0000256" key="7">
    <source>
        <dbReference type="SAM" id="Phobius"/>
    </source>
</evidence>
<gene>
    <name evidence="9" type="ORF">SAMN04490220_1607</name>
</gene>
<accession>A0A1H4SEE3</accession>
<keyword evidence="6 7" id="KW-0472">Membrane</keyword>
<evidence type="ECO:0000256" key="4">
    <source>
        <dbReference type="ARBA" id="ARBA00022692"/>
    </source>
</evidence>
<feature type="transmembrane region" description="Helical" evidence="7">
    <location>
        <begin position="330"/>
        <end position="348"/>
    </location>
</feature>
<keyword evidence="4 7" id="KW-0812">Transmembrane</keyword>
<evidence type="ECO:0000313" key="10">
    <source>
        <dbReference type="Proteomes" id="UP000183407"/>
    </source>
</evidence>
<feature type="transmembrane region" description="Helical" evidence="7">
    <location>
        <begin position="398"/>
        <end position="419"/>
    </location>
</feature>
<feature type="transmembrane region" description="Helical" evidence="7">
    <location>
        <begin position="153"/>
        <end position="174"/>
    </location>
</feature>
<feature type="transmembrane region" description="Helical" evidence="7">
    <location>
        <begin position="15"/>
        <end position="41"/>
    </location>
</feature>
<evidence type="ECO:0000256" key="1">
    <source>
        <dbReference type="ARBA" id="ARBA00004651"/>
    </source>
</evidence>
<feature type="transmembrane region" description="Helical" evidence="7">
    <location>
        <begin position="53"/>
        <end position="76"/>
    </location>
</feature>
<dbReference type="EMBL" id="FNTL01000004">
    <property type="protein sequence ID" value="SEC42404.1"/>
    <property type="molecule type" value="Genomic_DNA"/>
</dbReference>
<proteinExistence type="predicted"/>
<feature type="transmembrane region" description="Helical" evidence="7">
    <location>
        <begin position="186"/>
        <end position="205"/>
    </location>
</feature>
<evidence type="ECO:0000313" key="9">
    <source>
        <dbReference type="EMBL" id="SEC42404.1"/>
    </source>
</evidence>
<dbReference type="AlphaFoldDB" id="A0A1H4SEE3"/>
<dbReference type="SUPFAM" id="SSF103473">
    <property type="entry name" value="MFS general substrate transporter"/>
    <property type="match status" value="1"/>
</dbReference>
<name>A0A1H4SEE3_RHOJO</name>
<dbReference type="InterPro" id="IPR011701">
    <property type="entry name" value="MFS"/>
</dbReference>
<dbReference type="PROSITE" id="PS50850">
    <property type="entry name" value="MFS"/>
    <property type="match status" value="1"/>
</dbReference>
<reference evidence="10" key="1">
    <citation type="submission" date="2016-10" db="EMBL/GenBank/DDBJ databases">
        <authorList>
            <person name="Varghese N."/>
        </authorList>
    </citation>
    <scope>NUCLEOTIDE SEQUENCE [LARGE SCALE GENOMIC DNA]</scope>
    <source>
        <strain evidence="10">DSM 44719</strain>
    </source>
</reference>
<feature type="transmembrane region" description="Helical" evidence="7">
    <location>
        <begin position="306"/>
        <end position="324"/>
    </location>
</feature>
<feature type="transmembrane region" description="Helical" evidence="7">
    <location>
        <begin position="276"/>
        <end position="299"/>
    </location>
</feature>
<evidence type="ECO:0000256" key="3">
    <source>
        <dbReference type="ARBA" id="ARBA00022475"/>
    </source>
</evidence>
<feature type="transmembrane region" description="Helical" evidence="7">
    <location>
        <begin position="241"/>
        <end position="264"/>
    </location>
</feature>
<dbReference type="InterPro" id="IPR036259">
    <property type="entry name" value="MFS_trans_sf"/>
</dbReference>
<evidence type="ECO:0000256" key="6">
    <source>
        <dbReference type="ARBA" id="ARBA00023136"/>
    </source>
</evidence>
<feature type="transmembrane region" description="Helical" evidence="7">
    <location>
        <begin position="369"/>
        <end position="392"/>
    </location>
</feature>
<keyword evidence="3" id="KW-1003">Cell membrane</keyword>
<keyword evidence="5 7" id="KW-1133">Transmembrane helix</keyword>
<dbReference type="Pfam" id="PF07690">
    <property type="entry name" value="MFS_1"/>
    <property type="match status" value="1"/>
</dbReference>
<evidence type="ECO:0000259" key="8">
    <source>
        <dbReference type="PROSITE" id="PS50850"/>
    </source>
</evidence>
<sequence>MASSTVSRPPSQRRLIIAGISTSTIEYYDFLLYGTMAALVFNKVFFPSFSSAAGTLAAFATFAFGFIARPIGSLVFGRMGDRLGRKRTLMVSLSLMGFSTLAIGLMPTYEMIGIAAPLLLVAMRFLQGLSLGGEWAGASLVLIENSKPGRENFMASMVQIGSLGLMLSSMATTLASKFTGEHFITWGWRLPFLLGFVMFLFTFWIRRNIEDSAEYTEAKGQTSPEAQLSLAKTLTSYWKPIVLGFFVTGGGVVVYFTITTYGIAYATTSLGYNRTSVLDALTLAALVYSVAIPVAGWCADRWSPRIVLVTGFVFGVLLSFPFFWLLGLGVIGVFVGLAMYLALSHALIQAPQAVVYGRQFPPLARYTGTALSHALPTAVVGGTAPVIAQALLNATGSNLALSIYIFIMASLGAAAAYLLTAQDSVARKQAKVAQRGIAEKTVSGDTLGAKR</sequence>
<evidence type="ECO:0000256" key="2">
    <source>
        <dbReference type="ARBA" id="ARBA00022448"/>
    </source>
</evidence>
<dbReference type="PANTHER" id="PTHR43045">
    <property type="entry name" value="SHIKIMATE TRANSPORTER"/>
    <property type="match status" value="1"/>
</dbReference>
<feature type="domain" description="Major facilitator superfamily (MFS) profile" evidence="8">
    <location>
        <begin position="15"/>
        <end position="424"/>
    </location>
</feature>
<protein>
    <submittedName>
        <fullName evidence="9">Predicted arabinose efflux permease, MFS family</fullName>
    </submittedName>
</protein>
<feature type="transmembrane region" description="Helical" evidence="7">
    <location>
        <begin position="88"/>
        <end position="106"/>
    </location>
</feature>
<organism evidence="9 10">
    <name type="scientific">Rhodococcus jostii</name>
    <dbReference type="NCBI Taxonomy" id="132919"/>
    <lineage>
        <taxon>Bacteria</taxon>
        <taxon>Bacillati</taxon>
        <taxon>Actinomycetota</taxon>
        <taxon>Actinomycetes</taxon>
        <taxon>Mycobacteriales</taxon>
        <taxon>Nocardiaceae</taxon>
        <taxon>Rhodococcus</taxon>
    </lineage>
</organism>
<comment type="subcellular location">
    <subcellularLocation>
        <location evidence="1">Cell membrane</location>
        <topology evidence="1">Multi-pass membrane protein</topology>
    </subcellularLocation>
</comment>
<feature type="transmembrane region" description="Helical" evidence="7">
    <location>
        <begin position="112"/>
        <end position="132"/>
    </location>
</feature>
<dbReference type="OrthoDB" id="8953821at2"/>
<dbReference type="GO" id="GO:0022857">
    <property type="term" value="F:transmembrane transporter activity"/>
    <property type="evidence" value="ECO:0007669"/>
    <property type="project" value="InterPro"/>
</dbReference>
<dbReference type="InterPro" id="IPR020846">
    <property type="entry name" value="MFS_dom"/>
</dbReference>
<dbReference type="PANTHER" id="PTHR43045:SF7">
    <property type="entry name" value="MAJOR FACILITATOR SUPERFAMILY TRANSPORTER"/>
    <property type="match status" value="1"/>
</dbReference>
<evidence type="ECO:0000256" key="5">
    <source>
        <dbReference type="ARBA" id="ARBA00022989"/>
    </source>
</evidence>
<dbReference type="Gene3D" id="1.20.1250.20">
    <property type="entry name" value="MFS general substrate transporter like domains"/>
    <property type="match status" value="1"/>
</dbReference>
<dbReference type="Proteomes" id="UP000183407">
    <property type="component" value="Unassembled WGS sequence"/>
</dbReference>
<dbReference type="GO" id="GO:0005886">
    <property type="term" value="C:plasma membrane"/>
    <property type="evidence" value="ECO:0007669"/>
    <property type="project" value="UniProtKB-SubCell"/>
</dbReference>